<dbReference type="EMBL" id="GANO01004766">
    <property type="protein sequence ID" value="JAB55105.1"/>
    <property type="molecule type" value="mRNA"/>
</dbReference>
<reference evidence="2" key="1">
    <citation type="journal article" date="2014" name="Insect Biochem. Mol. Biol.">
        <title>An insight into the sialome of the frog biting fly, Corethrella appendiculata.</title>
        <authorList>
            <person name="Ribeiro J.M.C."/>
            <person name="Chagas A.C."/>
            <person name="Pham V.M."/>
            <person name="Lounibos L.P."/>
            <person name="Calvo E."/>
        </authorList>
    </citation>
    <scope>NUCLEOTIDE SEQUENCE</scope>
    <source>
        <tissue evidence="2">Salivary glands</tissue>
    </source>
</reference>
<sequence length="96" mass="11282">MKLMWFLVFVLTTLVAFTYGDHHQSCPQGFSKHDKGCTAKRPVHGNCPPNSKYNTQYNLCFYESHDHVLRVVHDHVIRRNINCIVYYISNLVDNFH</sequence>
<proteinExistence type="evidence at transcript level"/>
<feature type="chain" id="PRO_5004659258" evidence="1">
    <location>
        <begin position="21"/>
        <end position="96"/>
    </location>
</feature>
<accession>U5EDG9</accession>
<organism evidence="2">
    <name type="scientific">Corethrella appendiculata</name>
    <dbReference type="NCBI Taxonomy" id="1370023"/>
    <lineage>
        <taxon>Eukaryota</taxon>
        <taxon>Metazoa</taxon>
        <taxon>Ecdysozoa</taxon>
        <taxon>Arthropoda</taxon>
        <taxon>Hexapoda</taxon>
        <taxon>Insecta</taxon>
        <taxon>Pterygota</taxon>
        <taxon>Neoptera</taxon>
        <taxon>Endopterygota</taxon>
        <taxon>Diptera</taxon>
        <taxon>Nematocera</taxon>
        <taxon>Culicoidea</taxon>
        <taxon>Chaoboridae</taxon>
        <taxon>Corethrella</taxon>
    </lineage>
</organism>
<dbReference type="AlphaFoldDB" id="U5EDG9"/>
<evidence type="ECO:0000313" key="2">
    <source>
        <dbReference type="EMBL" id="JAB55105.1"/>
    </source>
</evidence>
<feature type="signal peptide" evidence="1">
    <location>
        <begin position="1"/>
        <end position="20"/>
    </location>
</feature>
<keyword evidence="1" id="KW-0732">Signal</keyword>
<feature type="non-terminal residue" evidence="2">
    <location>
        <position position="96"/>
    </location>
</feature>
<name>U5EDG9_9DIPT</name>
<protein>
    <submittedName>
        <fullName evidence="2">Putative secreted protein</fullName>
    </submittedName>
</protein>
<evidence type="ECO:0000256" key="1">
    <source>
        <dbReference type="SAM" id="SignalP"/>
    </source>
</evidence>